<dbReference type="Pfam" id="PF11871">
    <property type="entry name" value="DUF3391"/>
    <property type="match status" value="1"/>
</dbReference>
<dbReference type="CDD" id="cd00077">
    <property type="entry name" value="HDc"/>
    <property type="match status" value="1"/>
</dbReference>
<keyword evidence="1" id="KW-0175">Coiled coil</keyword>
<reference evidence="3 4" key="1">
    <citation type="submission" date="2016-10" db="EMBL/GenBank/DDBJ databases">
        <authorList>
            <person name="Varghese N."/>
            <person name="Submissions S."/>
        </authorList>
    </citation>
    <scope>NUCLEOTIDE SEQUENCE [LARGE SCALE GENOMIC DNA]</scope>
    <source>
        <strain evidence="3 4">DSM 17833</strain>
    </source>
</reference>
<dbReference type="InterPro" id="IPR006675">
    <property type="entry name" value="HDIG_dom"/>
</dbReference>
<name>A0AB37Z5R0_9PSED</name>
<proteinExistence type="predicted"/>
<evidence type="ECO:0000256" key="1">
    <source>
        <dbReference type="SAM" id="Coils"/>
    </source>
</evidence>
<feature type="domain" description="HD-GYP" evidence="2">
    <location>
        <begin position="188"/>
        <end position="383"/>
    </location>
</feature>
<dbReference type="AlphaFoldDB" id="A0AB37Z5R0"/>
<dbReference type="PANTHER" id="PTHR43155:SF2">
    <property type="entry name" value="CYCLIC DI-GMP PHOSPHODIESTERASE PA4108"/>
    <property type="match status" value="1"/>
</dbReference>
<sequence>MRCRTQRQPARQPVNSAEAAVACCHEVGKPLDCKPLAIIPDTRMPAPSAYISPDQLCVGLYIQLELAWWEHNFAFSNFKIKDENQIKALRALGVTRLRYDPERSDCEPLSATEPTATVVTPIPAAPPSPQQQASLARAEKLKALRKRLAEVDRKFVQASQQVKTLNQTLRSRPEEACKQAGEVVGAMVDTLLGGSGAVLHTINSKAAEDNYLHSLNVTVLSLMLGRQLGLDSEDCHVLGMGALLHDVGKLEVPSKVLLKSEPLTRPEQQLLQLHCEFGLRMGHKLMLDDEVLRVINEHHEYCDGSGYPRQLREAAIGRLSRLVCITNQFDNLCNPLNPRDGLSPHEALALMFKQYNARFDAVALKAFIRCMGVYPPGCLVQLDDQRYGLVLGMNPSLPLKPTLVVYDAEVPKNEALIIDLEQETRLGIASSLRPAQLPREALEYLNPRQQLSYFVEPSKGR</sequence>
<dbReference type="Proteomes" id="UP000242418">
    <property type="component" value="Unassembled WGS sequence"/>
</dbReference>
<protein>
    <submittedName>
        <fullName evidence="3">HDIG domain-containing protein</fullName>
    </submittedName>
</protein>
<dbReference type="InterPro" id="IPR003607">
    <property type="entry name" value="HD/PDEase_dom"/>
</dbReference>
<dbReference type="Gene3D" id="1.10.3210.10">
    <property type="entry name" value="Hypothetical protein af1432"/>
    <property type="match status" value="1"/>
</dbReference>
<feature type="coiled-coil region" evidence="1">
    <location>
        <begin position="141"/>
        <end position="168"/>
    </location>
</feature>
<dbReference type="SMART" id="SM00471">
    <property type="entry name" value="HDc"/>
    <property type="match status" value="1"/>
</dbReference>
<dbReference type="Pfam" id="PF13487">
    <property type="entry name" value="HD_5"/>
    <property type="match status" value="1"/>
</dbReference>
<evidence type="ECO:0000313" key="4">
    <source>
        <dbReference type="Proteomes" id="UP000242418"/>
    </source>
</evidence>
<dbReference type="InterPro" id="IPR037522">
    <property type="entry name" value="HD_GYP_dom"/>
</dbReference>
<accession>A0AB37Z5R0</accession>
<comment type="caution">
    <text evidence="3">The sequence shown here is derived from an EMBL/GenBank/DDBJ whole genome shotgun (WGS) entry which is preliminary data.</text>
</comment>
<organism evidence="3 4">
    <name type="scientific">Pseudomonas peli</name>
    <dbReference type="NCBI Taxonomy" id="592361"/>
    <lineage>
        <taxon>Bacteria</taxon>
        <taxon>Pseudomonadati</taxon>
        <taxon>Pseudomonadota</taxon>
        <taxon>Gammaproteobacteria</taxon>
        <taxon>Pseudomonadales</taxon>
        <taxon>Pseudomonadaceae</taxon>
        <taxon>Pseudomonas</taxon>
    </lineage>
</organism>
<keyword evidence="4" id="KW-1185">Reference proteome</keyword>
<dbReference type="PROSITE" id="PS51832">
    <property type="entry name" value="HD_GYP"/>
    <property type="match status" value="1"/>
</dbReference>
<evidence type="ECO:0000313" key="3">
    <source>
        <dbReference type="EMBL" id="SCW46524.1"/>
    </source>
</evidence>
<dbReference type="EMBL" id="FMTL01000001">
    <property type="protein sequence ID" value="SCW46524.1"/>
    <property type="molecule type" value="Genomic_DNA"/>
</dbReference>
<dbReference type="InterPro" id="IPR021812">
    <property type="entry name" value="DUF3391"/>
</dbReference>
<evidence type="ECO:0000259" key="2">
    <source>
        <dbReference type="PROSITE" id="PS51832"/>
    </source>
</evidence>
<dbReference type="GO" id="GO:0008081">
    <property type="term" value="F:phosphoric diester hydrolase activity"/>
    <property type="evidence" value="ECO:0007669"/>
    <property type="project" value="UniProtKB-ARBA"/>
</dbReference>
<gene>
    <name evidence="3" type="ORF">SAMN05216370_1424</name>
</gene>
<dbReference type="PANTHER" id="PTHR43155">
    <property type="entry name" value="CYCLIC DI-GMP PHOSPHODIESTERASE PA4108-RELATED"/>
    <property type="match status" value="1"/>
</dbReference>
<dbReference type="NCBIfam" id="TIGR00277">
    <property type="entry name" value="HDIG"/>
    <property type="match status" value="1"/>
</dbReference>
<dbReference type="SUPFAM" id="SSF109604">
    <property type="entry name" value="HD-domain/PDEase-like"/>
    <property type="match status" value="1"/>
</dbReference>